<gene>
    <name evidence="2" type="ORF">B0T17DRAFT_387615</name>
</gene>
<feature type="transmembrane region" description="Helical" evidence="1">
    <location>
        <begin position="53"/>
        <end position="71"/>
    </location>
</feature>
<keyword evidence="1" id="KW-0812">Transmembrane</keyword>
<name>A0AA39TQ22_9PEZI</name>
<keyword evidence="3" id="KW-1185">Reference proteome</keyword>
<keyword evidence="1" id="KW-1133">Transmembrane helix</keyword>
<evidence type="ECO:0000256" key="1">
    <source>
        <dbReference type="SAM" id="Phobius"/>
    </source>
</evidence>
<protein>
    <submittedName>
        <fullName evidence="2">Uncharacterized protein</fullName>
    </submittedName>
</protein>
<dbReference type="AlphaFoldDB" id="A0AA39TQ22"/>
<evidence type="ECO:0000313" key="2">
    <source>
        <dbReference type="EMBL" id="KAK0612891.1"/>
    </source>
</evidence>
<proteinExistence type="predicted"/>
<reference evidence="2" key="1">
    <citation type="submission" date="2023-06" db="EMBL/GenBank/DDBJ databases">
        <title>Genome-scale phylogeny and comparative genomics of the fungal order Sordariales.</title>
        <authorList>
            <consortium name="Lawrence Berkeley National Laboratory"/>
            <person name="Hensen N."/>
            <person name="Bonometti L."/>
            <person name="Westerberg I."/>
            <person name="Brannstrom I.O."/>
            <person name="Guillou S."/>
            <person name="Cros-Aarteil S."/>
            <person name="Calhoun S."/>
            <person name="Haridas S."/>
            <person name="Kuo A."/>
            <person name="Mondo S."/>
            <person name="Pangilinan J."/>
            <person name="Riley R."/>
            <person name="LaButti K."/>
            <person name="Andreopoulos B."/>
            <person name="Lipzen A."/>
            <person name="Chen C."/>
            <person name="Yanf M."/>
            <person name="Daum C."/>
            <person name="Ng V."/>
            <person name="Clum A."/>
            <person name="Steindorff A."/>
            <person name="Ohm R."/>
            <person name="Martin F."/>
            <person name="Silar P."/>
            <person name="Natvig D."/>
            <person name="Lalanne C."/>
            <person name="Gautier V."/>
            <person name="Ament-velasquez S.L."/>
            <person name="Kruys A."/>
            <person name="Hutchinson M.I."/>
            <person name="Powell A.J."/>
            <person name="Barry K."/>
            <person name="Miller A.N."/>
            <person name="Grigoriev I.V."/>
            <person name="Debuchy R."/>
            <person name="Gladieux P."/>
            <person name="Thoren M.H."/>
            <person name="Johannesson H."/>
        </authorList>
    </citation>
    <scope>NUCLEOTIDE SEQUENCE</scope>
    <source>
        <strain evidence="2">SMH3391-2</strain>
    </source>
</reference>
<dbReference type="Proteomes" id="UP001174934">
    <property type="component" value="Unassembled WGS sequence"/>
</dbReference>
<organism evidence="2 3">
    <name type="scientific">Bombardia bombarda</name>
    <dbReference type="NCBI Taxonomy" id="252184"/>
    <lineage>
        <taxon>Eukaryota</taxon>
        <taxon>Fungi</taxon>
        <taxon>Dikarya</taxon>
        <taxon>Ascomycota</taxon>
        <taxon>Pezizomycotina</taxon>
        <taxon>Sordariomycetes</taxon>
        <taxon>Sordariomycetidae</taxon>
        <taxon>Sordariales</taxon>
        <taxon>Lasiosphaeriaceae</taxon>
        <taxon>Bombardia</taxon>
    </lineage>
</organism>
<accession>A0AA39TQ22</accession>
<keyword evidence="1" id="KW-0472">Membrane</keyword>
<comment type="caution">
    <text evidence="2">The sequence shown here is derived from an EMBL/GenBank/DDBJ whole genome shotgun (WGS) entry which is preliminary data.</text>
</comment>
<sequence length="90" mass="9884">MAIAFLTSSSILLTAGRRQVPCRPVTLEALPNPVPCGSTSTELWPPTAHGGQLVSYTVHTFFLFVCLLLSLSDRFDRHHLHSLSPRGWLG</sequence>
<dbReference type="EMBL" id="JAULSR010000008">
    <property type="protein sequence ID" value="KAK0612891.1"/>
    <property type="molecule type" value="Genomic_DNA"/>
</dbReference>
<evidence type="ECO:0000313" key="3">
    <source>
        <dbReference type="Proteomes" id="UP001174934"/>
    </source>
</evidence>